<dbReference type="RefSeq" id="WP_054055051.1">
    <property type="nucleotide sequence ID" value="NZ_CP101125.1"/>
</dbReference>
<evidence type="ECO:0000256" key="7">
    <source>
        <dbReference type="ARBA" id="ARBA00023136"/>
    </source>
</evidence>
<keyword evidence="2" id="KW-1003">Cell membrane</keyword>
<organism evidence="10 11">
    <name type="scientific">Pseudomonas nunensis</name>
    <dbReference type="NCBI Taxonomy" id="2961896"/>
    <lineage>
        <taxon>Bacteria</taxon>
        <taxon>Pseudomonadati</taxon>
        <taxon>Pseudomonadota</taxon>
        <taxon>Gammaproteobacteria</taxon>
        <taxon>Pseudomonadales</taxon>
        <taxon>Pseudomonadaceae</taxon>
        <taxon>Pseudomonas</taxon>
    </lineage>
</organism>
<evidence type="ECO:0000256" key="3">
    <source>
        <dbReference type="ARBA" id="ARBA00022692"/>
    </source>
</evidence>
<protein>
    <submittedName>
        <fullName evidence="10">DUF5706 domain-containing protein</fullName>
    </submittedName>
</protein>
<name>A0ABY5EPJ1_9PSED</name>
<reference evidence="10" key="1">
    <citation type="submission" date="2022-07" db="EMBL/GenBank/DDBJ databases">
        <title>Pseudomonas nunamit sp. nov. an antifungal species isolated from Greenland.</title>
        <authorList>
            <person name="Ntana F."/>
            <person name="Hennessy R.C."/>
            <person name="Zervas A."/>
            <person name="Stougaard P."/>
        </authorList>
    </citation>
    <scope>NUCLEOTIDE SEQUENCE</scope>
    <source>
        <strain evidence="10">In5</strain>
    </source>
</reference>
<sequence>MDNQERAARQYEIARDLHNHVEGQASLAVMKSTVLLAAHALLCTAYIQVGIKLKIFAKSEYSPPEALFVFSGILILAALLVSLRSIWPKLESTDDGRLMFFAGIQRYPQASDYVKDYNKTSEALLKSMLLSNIYGKSVWLYSTFLAIRIAICCSGAGTLLCVIALWLIGFPDAPAHSLSWLLHVFANG</sequence>
<evidence type="ECO:0000313" key="11">
    <source>
        <dbReference type="Proteomes" id="UP001059607"/>
    </source>
</evidence>
<gene>
    <name evidence="10" type="ORF">NK667_15220</name>
</gene>
<evidence type="ECO:0000256" key="2">
    <source>
        <dbReference type="ARBA" id="ARBA00022475"/>
    </source>
</evidence>
<feature type="domain" description="Pycsar effector protein" evidence="9">
    <location>
        <begin position="14"/>
        <end position="167"/>
    </location>
</feature>
<keyword evidence="11" id="KW-1185">Reference proteome</keyword>
<evidence type="ECO:0000259" key="9">
    <source>
        <dbReference type="Pfam" id="PF18967"/>
    </source>
</evidence>
<evidence type="ECO:0000256" key="8">
    <source>
        <dbReference type="SAM" id="Phobius"/>
    </source>
</evidence>
<evidence type="ECO:0000256" key="1">
    <source>
        <dbReference type="ARBA" id="ARBA00004236"/>
    </source>
</evidence>
<evidence type="ECO:0000256" key="4">
    <source>
        <dbReference type="ARBA" id="ARBA00022741"/>
    </source>
</evidence>
<keyword evidence="4" id="KW-0547">Nucleotide-binding</keyword>
<feature type="transmembrane region" description="Helical" evidence="8">
    <location>
        <begin position="138"/>
        <end position="168"/>
    </location>
</feature>
<keyword evidence="5 8" id="KW-1133">Transmembrane helix</keyword>
<dbReference type="InterPro" id="IPR043760">
    <property type="entry name" value="PycTM_dom"/>
</dbReference>
<evidence type="ECO:0000256" key="5">
    <source>
        <dbReference type="ARBA" id="ARBA00022989"/>
    </source>
</evidence>
<dbReference type="Proteomes" id="UP001059607">
    <property type="component" value="Chromosome"/>
</dbReference>
<dbReference type="Pfam" id="PF18967">
    <property type="entry name" value="PycTM"/>
    <property type="match status" value="1"/>
</dbReference>
<comment type="subcellular location">
    <subcellularLocation>
        <location evidence="1">Cell membrane</location>
    </subcellularLocation>
</comment>
<dbReference type="EMBL" id="CP101125">
    <property type="protein sequence ID" value="UTO17644.1"/>
    <property type="molecule type" value="Genomic_DNA"/>
</dbReference>
<proteinExistence type="predicted"/>
<keyword evidence="3 8" id="KW-0812">Transmembrane</keyword>
<feature type="transmembrane region" description="Helical" evidence="8">
    <location>
        <begin position="25"/>
        <end position="47"/>
    </location>
</feature>
<keyword evidence="6" id="KW-0051">Antiviral defense</keyword>
<evidence type="ECO:0000313" key="10">
    <source>
        <dbReference type="EMBL" id="UTO17644.1"/>
    </source>
</evidence>
<keyword evidence="7 8" id="KW-0472">Membrane</keyword>
<accession>A0ABY5EPJ1</accession>
<feature type="transmembrane region" description="Helical" evidence="8">
    <location>
        <begin position="67"/>
        <end position="87"/>
    </location>
</feature>
<evidence type="ECO:0000256" key="6">
    <source>
        <dbReference type="ARBA" id="ARBA00023118"/>
    </source>
</evidence>